<dbReference type="PROSITE" id="PS01081">
    <property type="entry name" value="HTH_TETR_1"/>
    <property type="match status" value="1"/>
</dbReference>
<protein>
    <submittedName>
        <fullName evidence="6">TetR family transcriptional regulator</fullName>
    </submittedName>
</protein>
<proteinExistence type="predicted"/>
<dbReference type="PANTHER" id="PTHR30055:SF234">
    <property type="entry name" value="HTH-TYPE TRANSCRIPTIONAL REGULATOR BETI"/>
    <property type="match status" value="1"/>
</dbReference>
<evidence type="ECO:0000313" key="6">
    <source>
        <dbReference type="EMBL" id="QMV85698.1"/>
    </source>
</evidence>
<evidence type="ECO:0000256" key="4">
    <source>
        <dbReference type="PROSITE-ProRule" id="PRU00335"/>
    </source>
</evidence>
<dbReference type="Proteomes" id="UP000515570">
    <property type="component" value="Chromosome"/>
</dbReference>
<dbReference type="InterPro" id="IPR009057">
    <property type="entry name" value="Homeodomain-like_sf"/>
</dbReference>
<keyword evidence="7" id="KW-1185">Reference proteome</keyword>
<name>A0A7G5FGF7_9CORY</name>
<dbReference type="RefSeq" id="WP_182386519.1">
    <property type="nucleotide sequence ID" value="NZ_CP059833.1"/>
</dbReference>
<evidence type="ECO:0000313" key="7">
    <source>
        <dbReference type="Proteomes" id="UP000515570"/>
    </source>
</evidence>
<dbReference type="SUPFAM" id="SSF46689">
    <property type="entry name" value="Homeodomain-like"/>
    <property type="match status" value="1"/>
</dbReference>
<dbReference type="PANTHER" id="PTHR30055">
    <property type="entry name" value="HTH-TYPE TRANSCRIPTIONAL REGULATOR RUTR"/>
    <property type="match status" value="1"/>
</dbReference>
<keyword evidence="3" id="KW-0804">Transcription</keyword>
<keyword evidence="1" id="KW-0805">Transcription regulation</keyword>
<feature type="DNA-binding region" description="H-T-H motif" evidence="4">
    <location>
        <begin position="34"/>
        <end position="53"/>
    </location>
</feature>
<reference evidence="6 7" key="1">
    <citation type="submission" date="2020-07" db="EMBL/GenBank/DDBJ databases">
        <title>non toxigenic Corynebacterium sp. nov from a clinical source.</title>
        <authorList>
            <person name="Bernier A.-M."/>
            <person name="Bernard K."/>
        </authorList>
    </citation>
    <scope>NUCLEOTIDE SEQUENCE [LARGE SCALE GENOMIC DNA]</scope>
    <source>
        <strain evidence="7">NML 93-0612</strain>
    </source>
</reference>
<evidence type="ECO:0000256" key="3">
    <source>
        <dbReference type="ARBA" id="ARBA00023163"/>
    </source>
</evidence>
<feature type="domain" description="HTH tetR-type" evidence="5">
    <location>
        <begin position="11"/>
        <end position="71"/>
    </location>
</feature>
<organism evidence="6 7">
    <name type="scientific">Corynebacterium hindlerae</name>
    <dbReference type="NCBI Taxonomy" id="699041"/>
    <lineage>
        <taxon>Bacteria</taxon>
        <taxon>Bacillati</taxon>
        <taxon>Actinomycetota</taxon>
        <taxon>Actinomycetes</taxon>
        <taxon>Mycobacteriales</taxon>
        <taxon>Corynebacteriaceae</taxon>
        <taxon>Corynebacterium</taxon>
    </lineage>
</organism>
<dbReference type="GO" id="GO:0003700">
    <property type="term" value="F:DNA-binding transcription factor activity"/>
    <property type="evidence" value="ECO:0007669"/>
    <property type="project" value="TreeGrafter"/>
</dbReference>
<evidence type="ECO:0000256" key="2">
    <source>
        <dbReference type="ARBA" id="ARBA00023125"/>
    </source>
</evidence>
<evidence type="ECO:0000256" key="1">
    <source>
        <dbReference type="ARBA" id="ARBA00023015"/>
    </source>
</evidence>
<dbReference type="InterPro" id="IPR050109">
    <property type="entry name" value="HTH-type_TetR-like_transc_reg"/>
</dbReference>
<dbReference type="GO" id="GO:0000976">
    <property type="term" value="F:transcription cis-regulatory region binding"/>
    <property type="evidence" value="ECO:0007669"/>
    <property type="project" value="TreeGrafter"/>
</dbReference>
<keyword evidence="2 4" id="KW-0238">DNA-binding</keyword>
<dbReference type="InterPro" id="IPR001647">
    <property type="entry name" value="HTH_TetR"/>
</dbReference>
<sequence>MTTNLREQKRRATLAAIEEHATSLVSARGYHDVTIEDICAAANISRRTFFNYVDSKEAAVLGSYPVPLTDAESEEFISQRHEDLTRALLDVSYRMFTTQVTNSVSPGELLRRRKAILRTTPELSVNRLAAFGLIHDSLVRTAASYLERYDDARRLPHLTPVAEARTIVGIVHAALHIGTKEWMAEPSAQLVDLHRQCHAALDNFRQLARSKGAHHD</sequence>
<dbReference type="AlphaFoldDB" id="A0A7G5FGF7"/>
<gene>
    <name evidence="6" type="ORF">HW450_02870</name>
</gene>
<dbReference type="EMBL" id="CP059833">
    <property type="protein sequence ID" value="QMV85698.1"/>
    <property type="molecule type" value="Genomic_DNA"/>
</dbReference>
<dbReference type="PROSITE" id="PS50977">
    <property type="entry name" value="HTH_TETR_2"/>
    <property type="match status" value="1"/>
</dbReference>
<dbReference type="Pfam" id="PF00440">
    <property type="entry name" value="TetR_N"/>
    <property type="match status" value="1"/>
</dbReference>
<evidence type="ECO:0000259" key="5">
    <source>
        <dbReference type="PROSITE" id="PS50977"/>
    </source>
</evidence>
<dbReference type="InterPro" id="IPR023772">
    <property type="entry name" value="DNA-bd_HTH_TetR-type_CS"/>
</dbReference>
<accession>A0A7G5FGF7</accession>
<dbReference type="Gene3D" id="1.10.357.10">
    <property type="entry name" value="Tetracycline Repressor, domain 2"/>
    <property type="match status" value="1"/>
</dbReference>